<dbReference type="GO" id="GO:0016787">
    <property type="term" value="F:hydrolase activity"/>
    <property type="evidence" value="ECO:0007669"/>
    <property type="project" value="InterPro"/>
</dbReference>
<dbReference type="SUPFAM" id="SSF52540">
    <property type="entry name" value="P-loop containing nucleoside triphosphate hydrolases"/>
    <property type="match status" value="1"/>
</dbReference>
<gene>
    <name evidence="3" type="ORF">C0039_19505</name>
</gene>
<evidence type="ECO:0000259" key="2">
    <source>
        <dbReference type="PROSITE" id="PS51194"/>
    </source>
</evidence>
<dbReference type="PANTHER" id="PTHR47396:SF1">
    <property type="entry name" value="ATP-DEPENDENT HELICASE IRC3-RELATED"/>
    <property type="match status" value="1"/>
</dbReference>
<dbReference type="InterPro" id="IPR027417">
    <property type="entry name" value="P-loop_NTPase"/>
</dbReference>
<dbReference type="GO" id="GO:0005524">
    <property type="term" value="F:ATP binding"/>
    <property type="evidence" value="ECO:0007669"/>
    <property type="project" value="InterPro"/>
</dbReference>
<keyword evidence="3" id="KW-0378">Hydrolase</keyword>
<dbReference type="Proteomes" id="UP000235005">
    <property type="component" value="Unassembled WGS sequence"/>
</dbReference>
<dbReference type="InterPro" id="IPR050742">
    <property type="entry name" value="Helicase_Restrict-Modif_Enz"/>
</dbReference>
<dbReference type="PROSITE" id="PS51192">
    <property type="entry name" value="HELICASE_ATP_BIND_1"/>
    <property type="match status" value="1"/>
</dbReference>
<dbReference type="EMBL" id="PKUS01000042">
    <property type="protein sequence ID" value="PLW66921.1"/>
    <property type="molecule type" value="Genomic_DNA"/>
</dbReference>
<dbReference type="PROSITE" id="PS51194">
    <property type="entry name" value="HELICASE_CTER"/>
    <property type="match status" value="1"/>
</dbReference>
<dbReference type="Gene3D" id="3.40.50.300">
    <property type="entry name" value="P-loop containing nucleotide triphosphate hydrolases"/>
    <property type="match status" value="2"/>
</dbReference>
<dbReference type="SMART" id="SM00487">
    <property type="entry name" value="DEXDc"/>
    <property type="match status" value="1"/>
</dbReference>
<dbReference type="GO" id="GO:0004386">
    <property type="term" value="F:helicase activity"/>
    <property type="evidence" value="ECO:0007669"/>
    <property type="project" value="UniProtKB-KW"/>
</dbReference>
<dbReference type="RefSeq" id="WP_101519042.1">
    <property type="nucleotide sequence ID" value="NZ_PKUS01000042.1"/>
</dbReference>
<keyword evidence="3" id="KW-0067">ATP-binding</keyword>
<keyword evidence="3" id="KW-0547">Nucleotide-binding</keyword>
<accession>A0A2N5WXF8</accession>
<dbReference type="PANTHER" id="PTHR47396">
    <property type="entry name" value="TYPE I RESTRICTION ENZYME ECOKI R PROTEIN"/>
    <property type="match status" value="1"/>
</dbReference>
<evidence type="ECO:0000313" key="3">
    <source>
        <dbReference type="EMBL" id="PLW66921.1"/>
    </source>
</evidence>
<dbReference type="OrthoDB" id="9804086at2"/>
<comment type="caution">
    <text evidence="3">The sequence shown here is derived from an EMBL/GenBank/DDBJ whole genome shotgun (WGS) entry which is preliminary data.</text>
</comment>
<keyword evidence="4" id="KW-1185">Reference proteome</keyword>
<sequence>MLELKNILERYSVGELSSFLGGTILGIYEATTSEEVSKDTLVDAVLTLYGHEFFVDPSMREKLIDRMSEEQVEQALSLFIADYSDDIEIAVELDRYQALIDLSHRWPQKFASLFGYGESMHEADSVLSSVAGLTRVEPEYPAYPYQQAMVLKVDALMRSGDKKCLLHLPTGAGKTRTAMNIAAEHLRREKAGLVLWLADTSELCSQAANEFTKAWKSLGNRDLKIYSYYSDTNISLGGIDQGFLVAGLQKLNAARGSTEYRILYEQLKKHVTLIIFDEAHKAIAPTYAQAVQDMTSARNNTFLLGLSATPGRQLDVSSDEDEKLSDFFDGTKVTMQVAGYESPISYLVEQNYLAKADFINIDYDAKKIVLADAFSSASRNLEIRQALSEDESRNLRLLEVIEDEYSSGSSIIVFACSVEHSRDLASMLAFRGIHAFSLDSKNDDSDTRRFKIAQYTSGKVRVLINFNILTAGFDAPRTNVAVIARPTDSLVQYSQMAGRAMRGERSGGSRNCKIYTVRDDIPAFRSVARAFMHWDTLWNEV</sequence>
<dbReference type="GO" id="GO:0003677">
    <property type="term" value="F:DNA binding"/>
    <property type="evidence" value="ECO:0007669"/>
    <property type="project" value="InterPro"/>
</dbReference>
<proteinExistence type="predicted"/>
<dbReference type="AlphaFoldDB" id="A0A2N5WXF8"/>
<protein>
    <submittedName>
        <fullName evidence="3">ATP-dependent helicase</fullName>
    </submittedName>
</protein>
<dbReference type="InterPro" id="IPR014001">
    <property type="entry name" value="Helicase_ATP-bd"/>
</dbReference>
<name>A0A2N5WXF8_9GAMM</name>
<dbReference type="InterPro" id="IPR001650">
    <property type="entry name" value="Helicase_C-like"/>
</dbReference>
<evidence type="ECO:0000313" key="4">
    <source>
        <dbReference type="Proteomes" id="UP000235005"/>
    </source>
</evidence>
<evidence type="ECO:0000259" key="1">
    <source>
        <dbReference type="PROSITE" id="PS51192"/>
    </source>
</evidence>
<dbReference type="InterPro" id="IPR006935">
    <property type="entry name" value="Helicase/UvrB_N"/>
</dbReference>
<reference evidence="3 4" key="1">
    <citation type="submission" date="2018-01" db="EMBL/GenBank/DDBJ databases">
        <title>The draft genome sequence of Halioglobus lutimaris HF004.</title>
        <authorList>
            <person name="Du Z.-J."/>
            <person name="Shi M.-J."/>
        </authorList>
    </citation>
    <scope>NUCLEOTIDE SEQUENCE [LARGE SCALE GENOMIC DNA]</scope>
    <source>
        <strain evidence="3 4">HF004</strain>
    </source>
</reference>
<organism evidence="3 4">
    <name type="scientific">Pseudohalioglobus lutimaris</name>
    <dbReference type="NCBI Taxonomy" id="1737061"/>
    <lineage>
        <taxon>Bacteria</taxon>
        <taxon>Pseudomonadati</taxon>
        <taxon>Pseudomonadota</taxon>
        <taxon>Gammaproteobacteria</taxon>
        <taxon>Cellvibrionales</taxon>
        <taxon>Halieaceae</taxon>
        <taxon>Pseudohalioglobus</taxon>
    </lineage>
</organism>
<dbReference type="Pfam" id="PF04851">
    <property type="entry name" value="ResIII"/>
    <property type="match status" value="1"/>
</dbReference>
<keyword evidence="3" id="KW-0347">Helicase</keyword>
<dbReference type="GO" id="GO:0005829">
    <property type="term" value="C:cytosol"/>
    <property type="evidence" value="ECO:0007669"/>
    <property type="project" value="TreeGrafter"/>
</dbReference>
<feature type="domain" description="Helicase ATP-binding" evidence="1">
    <location>
        <begin position="155"/>
        <end position="328"/>
    </location>
</feature>
<dbReference type="Pfam" id="PF00271">
    <property type="entry name" value="Helicase_C"/>
    <property type="match status" value="1"/>
</dbReference>
<dbReference type="SMART" id="SM00490">
    <property type="entry name" value="HELICc"/>
    <property type="match status" value="1"/>
</dbReference>
<feature type="domain" description="Helicase C-terminal" evidence="2">
    <location>
        <begin position="382"/>
        <end position="541"/>
    </location>
</feature>